<dbReference type="OrthoDB" id="9789891at2"/>
<dbReference type="PANTHER" id="PTHR30146:SF24">
    <property type="entry name" value="XYLOSE OPERON REGULATORY PROTEIN"/>
    <property type="match status" value="1"/>
</dbReference>
<dbReference type="CDD" id="cd01392">
    <property type="entry name" value="HTH_LacI"/>
    <property type="match status" value="1"/>
</dbReference>
<dbReference type="EMBL" id="MPKA01000065">
    <property type="protein sequence ID" value="OLU46381.1"/>
    <property type="molecule type" value="Genomic_DNA"/>
</dbReference>
<dbReference type="InterPro" id="IPR028082">
    <property type="entry name" value="Peripla_BP_I"/>
</dbReference>
<feature type="domain" description="HTH lacI-type" evidence="4">
    <location>
        <begin position="2"/>
        <end position="59"/>
    </location>
</feature>
<dbReference type="PROSITE" id="PS50932">
    <property type="entry name" value="HTH_LACI_2"/>
    <property type="match status" value="1"/>
</dbReference>
<keyword evidence="6" id="KW-1185">Reference proteome</keyword>
<keyword evidence="1" id="KW-0805">Transcription regulation</keyword>
<dbReference type="Gene3D" id="1.10.260.40">
    <property type="entry name" value="lambda repressor-like DNA-binding domains"/>
    <property type="match status" value="1"/>
</dbReference>
<dbReference type="GO" id="GO:0003700">
    <property type="term" value="F:DNA-binding transcription factor activity"/>
    <property type="evidence" value="ECO:0007669"/>
    <property type="project" value="TreeGrafter"/>
</dbReference>
<dbReference type="GeneID" id="78275560"/>
<name>A0A1U7NMF9_9FIRM</name>
<evidence type="ECO:0000313" key="5">
    <source>
        <dbReference type="EMBL" id="OLU46381.1"/>
    </source>
</evidence>
<proteinExistence type="predicted"/>
<dbReference type="Gene3D" id="3.40.50.2300">
    <property type="match status" value="1"/>
</dbReference>
<dbReference type="Pfam" id="PF00356">
    <property type="entry name" value="LacI"/>
    <property type="match status" value="1"/>
</dbReference>
<organism evidence="5 6">
    <name type="scientific">Dubosiella newyorkensis</name>
    <dbReference type="NCBI Taxonomy" id="1862672"/>
    <lineage>
        <taxon>Bacteria</taxon>
        <taxon>Bacillati</taxon>
        <taxon>Bacillota</taxon>
        <taxon>Erysipelotrichia</taxon>
        <taxon>Erysipelotrichales</taxon>
        <taxon>Erysipelotrichaceae</taxon>
        <taxon>Dubosiella</taxon>
    </lineage>
</organism>
<keyword evidence="2" id="KW-0238">DNA-binding</keyword>
<protein>
    <recommendedName>
        <fullName evidence="4">HTH lacI-type domain-containing protein</fullName>
    </recommendedName>
</protein>
<dbReference type="InterPro" id="IPR010982">
    <property type="entry name" value="Lambda_DNA-bd_dom_sf"/>
</dbReference>
<gene>
    <name evidence="5" type="ORF">BO225_06335</name>
</gene>
<evidence type="ECO:0000256" key="1">
    <source>
        <dbReference type="ARBA" id="ARBA00023015"/>
    </source>
</evidence>
<keyword evidence="3" id="KW-0804">Transcription</keyword>
<dbReference type="SMART" id="SM00354">
    <property type="entry name" value="HTH_LACI"/>
    <property type="match status" value="1"/>
</dbReference>
<dbReference type="PANTHER" id="PTHR30146">
    <property type="entry name" value="LACI-RELATED TRANSCRIPTIONAL REPRESSOR"/>
    <property type="match status" value="1"/>
</dbReference>
<dbReference type="GO" id="GO:0000976">
    <property type="term" value="F:transcription cis-regulatory region binding"/>
    <property type="evidence" value="ECO:0007669"/>
    <property type="project" value="TreeGrafter"/>
</dbReference>
<evidence type="ECO:0000313" key="6">
    <source>
        <dbReference type="Proteomes" id="UP000186705"/>
    </source>
</evidence>
<dbReference type="PRINTS" id="PR00036">
    <property type="entry name" value="HTHLACI"/>
</dbReference>
<reference evidence="5 6" key="1">
    <citation type="submission" date="2016-11" db="EMBL/GenBank/DDBJ databases">
        <title>Description of two novel members of the family Erysipelotrichaceae: Ileibacterium lipovorans gen. nov., sp. nov. and Dubosiella newyorkensis, gen. nov., sp. nov.</title>
        <authorList>
            <person name="Cox L.M."/>
            <person name="Sohn J."/>
            <person name="Tyrrell K.L."/>
            <person name="Citron D.M."/>
            <person name="Lawson P.A."/>
            <person name="Patel N.B."/>
            <person name="Iizumi T."/>
            <person name="Perez-Perez G.I."/>
            <person name="Goldstein E.J."/>
            <person name="Blaser M.J."/>
        </authorList>
    </citation>
    <scope>NUCLEOTIDE SEQUENCE [LARGE SCALE GENOMIC DNA]</scope>
    <source>
        <strain evidence="5 6">NYU-BL-A4</strain>
    </source>
</reference>
<dbReference type="Proteomes" id="UP000186705">
    <property type="component" value="Unassembled WGS sequence"/>
</dbReference>
<dbReference type="PROSITE" id="PS00356">
    <property type="entry name" value="HTH_LACI_1"/>
    <property type="match status" value="1"/>
</dbReference>
<dbReference type="SUPFAM" id="SSF47413">
    <property type="entry name" value="lambda repressor-like DNA-binding domains"/>
    <property type="match status" value="1"/>
</dbReference>
<dbReference type="AlphaFoldDB" id="A0A1U7NMF9"/>
<dbReference type="SUPFAM" id="SSF53822">
    <property type="entry name" value="Periplasmic binding protein-like I"/>
    <property type="match status" value="1"/>
</dbReference>
<evidence type="ECO:0000259" key="4">
    <source>
        <dbReference type="PROSITE" id="PS50932"/>
    </source>
</evidence>
<sequence>MATIKDVAKKAGVSISTVSIVINGKDKERKISQKTVQNVWNAIEELHYKPNKNALRLRSAPQSKTIVLFYNQEMDLTVLTAFIKGVSKQSLDIDLQIVGLNPQDLSKSLLLGKILEADGLICIGFDQKMIALLESFPIEVPLVLFNRQSDSFSSVCIDEESVLDLIHSHFSLNNRTACIYSKKDPFSGAIAEKMKTKYHCSLYPAVTFEPKEGYDACLLIPFSKVSHLVVTSFDLCCGVLKYCSQYQIQEIELLVLCDEEQSLLSYIAPNTRSIRIPYSKMAVGSLVLVQKLIEGAVKEDWIAAPLFLD</sequence>
<dbReference type="InterPro" id="IPR000843">
    <property type="entry name" value="HTH_LacI"/>
</dbReference>
<evidence type="ECO:0000256" key="3">
    <source>
        <dbReference type="ARBA" id="ARBA00023163"/>
    </source>
</evidence>
<evidence type="ECO:0000256" key="2">
    <source>
        <dbReference type="ARBA" id="ARBA00023125"/>
    </source>
</evidence>
<dbReference type="STRING" id="1862672.BO225_06335"/>
<accession>A0A1U7NMF9</accession>
<dbReference type="RefSeq" id="WP_076341429.1">
    <property type="nucleotide sequence ID" value="NZ_CAMNTW010000021.1"/>
</dbReference>
<comment type="caution">
    <text evidence="5">The sequence shown here is derived from an EMBL/GenBank/DDBJ whole genome shotgun (WGS) entry which is preliminary data.</text>
</comment>